<gene>
    <name evidence="1" type="ORF">RB24_17975</name>
</gene>
<keyword evidence="2" id="KW-1185">Reference proteome</keyword>
<reference evidence="1 2" key="1">
    <citation type="submission" date="2014-12" db="EMBL/GenBank/DDBJ databases">
        <title>Complete genome sequence of Herbaspirillum rubrisubalbicans Os38.</title>
        <authorList>
            <person name="Chen M."/>
            <person name="An Q."/>
        </authorList>
    </citation>
    <scope>NUCLEOTIDE SEQUENCE [LARGE SCALE GENOMIC DNA]</scope>
    <source>
        <strain evidence="1 2">Os38</strain>
    </source>
</reference>
<dbReference type="Proteomes" id="UP000248631">
    <property type="component" value="Unassembled WGS sequence"/>
</dbReference>
<evidence type="ECO:0000313" key="2">
    <source>
        <dbReference type="Proteomes" id="UP000248631"/>
    </source>
</evidence>
<organism evidence="1 2">
    <name type="scientific">Herbaspirillum rubrisubalbicans</name>
    <dbReference type="NCBI Taxonomy" id="80842"/>
    <lineage>
        <taxon>Bacteria</taxon>
        <taxon>Pseudomonadati</taxon>
        <taxon>Pseudomonadota</taxon>
        <taxon>Betaproteobacteria</taxon>
        <taxon>Burkholderiales</taxon>
        <taxon>Oxalobacteraceae</taxon>
        <taxon>Herbaspirillum</taxon>
    </lineage>
</organism>
<evidence type="ECO:0000313" key="1">
    <source>
        <dbReference type="EMBL" id="RAM63204.1"/>
    </source>
</evidence>
<protein>
    <submittedName>
        <fullName evidence="1">Uncharacterized protein</fullName>
    </submittedName>
</protein>
<dbReference type="EMBL" id="JUGD01000022">
    <property type="protein sequence ID" value="RAM63204.1"/>
    <property type="molecule type" value="Genomic_DNA"/>
</dbReference>
<dbReference type="RefSeq" id="WP_112069253.1">
    <property type="nucleotide sequence ID" value="NZ_JUGD01000022.1"/>
</dbReference>
<proteinExistence type="predicted"/>
<comment type="caution">
    <text evidence="1">The sequence shown here is derived from an EMBL/GenBank/DDBJ whole genome shotgun (WGS) entry which is preliminary data.</text>
</comment>
<sequence length="107" mass="11852">MTSKAFTGFNFLANRGTDESRRIAEEKQFDMKASAPAGAIVIYGPQGCGKTRRAKEMLAYFKKDRIIDDWRPGQRIPANAIALTNFRVKGAIPYAEIKAKLTARGQA</sequence>
<accession>A0ABX9BZ34</accession>
<dbReference type="SUPFAM" id="SSF52540">
    <property type="entry name" value="P-loop containing nucleoside triphosphate hydrolases"/>
    <property type="match status" value="1"/>
</dbReference>
<name>A0ABX9BZ34_9BURK</name>
<dbReference type="InterPro" id="IPR027417">
    <property type="entry name" value="P-loop_NTPase"/>
</dbReference>